<evidence type="ECO:0000313" key="1">
    <source>
        <dbReference type="EMBL" id="CAB4998016.1"/>
    </source>
</evidence>
<reference evidence="1" key="1">
    <citation type="submission" date="2020-05" db="EMBL/GenBank/DDBJ databases">
        <authorList>
            <person name="Chiriac C."/>
            <person name="Salcher M."/>
            <person name="Ghai R."/>
            <person name="Kavagutti S V."/>
        </authorList>
    </citation>
    <scope>NUCLEOTIDE SEQUENCE</scope>
</reference>
<dbReference type="AlphaFoldDB" id="A0A6J7NXY9"/>
<proteinExistence type="predicted"/>
<sequence length="86" mass="9798">MKVELDPAAAAQLDELYDRDPETAARIDECLDWVEAEPMDPRAYRRMFSGGVRAISRVIREEEWLVLWEPDGDVAAIRAILPADQL</sequence>
<dbReference type="EMBL" id="CAFBOM010000256">
    <property type="protein sequence ID" value="CAB4998016.1"/>
    <property type="molecule type" value="Genomic_DNA"/>
</dbReference>
<protein>
    <submittedName>
        <fullName evidence="1">Unannotated protein</fullName>
    </submittedName>
</protein>
<gene>
    <name evidence="1" type="ORF">UFOPK3957_01405</name>
</gene>
<name>A0A6J7NXY9_9ZZZZ</name>
<accession>A0A6J7NXY9</accession>
<organism evidence="1">
    <name type="scientific">freshwater metagenome</name>
    <dbReference type="NCBI Taxonomy" id="449393"/>
    <lineage>
        <taxon>unclassified sequences</taxon>
        <taxon>metagenomes</taxon>
        <taxon>ecological metagenomes</taxon>
    </lineage>
</organism>